<dbReference type="GO" id="GO:0006641">
    <property type="term" value="P:triglyceride metabolic process"/>
    <property type="evidence" value="ECO:0007669"/>
    <property type="project" value="TreeGrafter"/>
</dbReference>
<dbReference type="Proteomes" id="UP000034805">
    <property type="component" value="Unassembled WGS sequence"/>
</dbReference>
<dbReference type="InterPro" id="IPR006781">
    <property type="entry name" value="ApoC-I"/>
</dbReference>
<dbReference type="Gene3D" id="4.10.260.30">
    <property type="entry name" value="Apolipoprotein C-I"/>
    <property type="match status" value="1"/>
</dbReference>
<dbReference type="EMBL" id="JARO02006608">
    <property type="protein sequence ID" value="KPP65018.1"/>
    <property type="molecule type" value="Genomic_DNA"/>
</dbReference>
<evidence type="ECO:0000256" key="6">
    <source>
        <dbReference type="ARBA" id="ARBA00023055"/>
    </source>
</evidence>
<dbReference type="GO" id="GO:0042157">
    <property type="term" value="P:lipoprotein metabolic process"/>
    <property type="evidence" value="ECO:0007669"/>
    <property type="project" value="InterPro"/>
</dbReference>
<evidence type="ECO:0000313" key="9">
    <source>
        <dbReference type="Proteomes" id="UP000034805"/>
    </source>
</evidence>
<dbReference type="PANTHER" id="PTHR16565">
    <property type="entry name" value="APOLIPOPROTEIN C-I"/>
    <property type="match status" value="1"/>
</dbReference>
<comment type="similarity">
    <text evidence="2">Belongs to the apolipoprotein C1 family.</text>
</comment>
<organism evidence="8 9">
    <name type="scientific">Scleropages formosus</name>
    <name type="common">Asian bonytongue</name>
    <name type="synonym">Osteoglossum formosum</name>
    <dbReference type="NCBI Taxonomy" id="113540"/>
    <lineage>
        <taxon>Eukaryota</taxon>
        <taxon>Metazoa</taxon>
        <taxon>Chordata</taxon>
        <taxon>Craniata</taxon>
        <taxon>Vertebrata</taxon>
        <taxon>Euteleostomi</taxon>
        <taxon>Actinopterygii</taxon>
        <taxon>Neopterygii</taxon>
        <taxon>Teleostei</taxon>
        <taxon>Osteoglossocephala</taxon>
        <taxon>Osteoglossomorpha</taxon>
        <taxon>Osteoglossiformes</taxon>
        <taxon>Osteoglossidae</taxon>
        <taxon>Scleropages</taxon>
    </lineage>
</organism>
<feature type="signal peptide" evidence="7">
    <location>
        <begin position="1"/>
        <end position="27"/>
    </location>
</feature>
<dbReference type="InterPro" id="IPR043081">
    <property type="entry name" value="ApoC-1_sf"/>
</dbReference>
<evidence type="ECO:0000256" key="7">
    <source>
        <dbReference type="SAM" id="SignalP"/>
    </source>
</evidence>
<keyword evidence="8" id="KW-0449">Lipoprotein</keyword>
<dbReference type="GO" id="GO:0034361">
    <property type="term" value="C:very-low-density lipoprotein particle"/>
    <property type="evidence" value="ECO:0007669"/>
    <property type="project" value="TreeGrafter"/>
</dbReference>
<dbReference type="GO" id="GO:0032375">
    <property type="term" value="P:negative regulation of cholesterol transport"/>
    <property type="evidence" value="ECO:0007669"/>
    <property type="project" value="TreeGrafter"/>
</dbReference>
<dbReference type="GO" id="GO:0050995">
    <property type="term" value="P:negative regulation of lipid catabolic process"/>
    <property type="evidence" value="ECO:0007669"/>
    <property type="project" value="TreeGrafter"/>
</dbReference>
<evidence type="ECO:0000256" key="2">
    <source>
        <dbReference type="ARBA" id="ARBA00009204"/>
    </source>
</evidence>
<dbReference type="PANTHER" id="PTHR16565:SF2">
    <property type="entry name" value="APOLIPOPROTEIN C-I"/>
    <property type="match status" value="1"/>
</dbReference>
<comment type="caution">
    <text evidence="8">The sequence shown here is derived from an EMBL/GenBank/DDBJ whole genome shotgun (WGS) entry which is preliminary data.</text>
</comment>
<sequence>MLQRWVKMKVLLAVAVLVLVLVAHSEAEEEPTLQEHFTNLQQHVKDLGESFLEKAKAAIQKIQESTIATNARNWLNEQMEKLMPKDS</sequence>
<comment type="subcellular location">
    <subcellularLocation>
        <location evidence="1">Secreted</location>
    </subcellularLocation>
</comment>
<reference evidence="8 9" key="1">
    <citation type="submission" date="2015-08" db="EMBL/GenBank/DDBJ databases">
        <title>The genome of the Asian arowana (Scleropages formosus).</title>
        <authorList>
            <person name="Tan M.H."/>
            <person name="Gan H.M."/>
            <person name="Croft L.J."/>
            <person name="Austin C.M."/>
        </authorList>
    </citation>
    <scope>NUCLEOTIDE SEQUENCE [LARGE SCALE GENOMIC DNA]</scope>
    <source>
        <strain evidence="8">Aro1</strain>
    </source>
</reference>
<dbReference type="GO" id="GO:0034447">
    <property type="term" value="P:very-low-density lipoprotein particle clearance"/>
    <property type="evidence" value="ECO:0007669"/>
    <property type="project" value="TreeGrafter"/>
</dbReference>
<evidence type="ECO:0000256" key="1">
    <source>
        <dbReference type="ARBA" id="ARBA00004613"/>
    </source>
</evidence>
<keyword evidence="4" id="KW-0964">Secreted</keyword>
<dbReference type="GO" id="GO:0034364">
    <property type="term" value="C:high-density lipoprotein particle"/>
    <property type="evidence" value="ECO:0007669"/>
    <property type="project" value="TreeGrafter"/>
</dbReference>
<gene>
    <name evidence="8" type="ORF">Z043_116596</name>
</gene>
<keyword evidence="5 7" id="KW-0732">Signal</keyword>
<dbReference type="AlphaFoldDB" id="A0A0P7YF15"/>
<dbReference type="Pfam" id="PF04691">
    <property type="entry name" value="ApoC-I"/>
    <property type="match status" value="1"/>
</dbReference>
<evidence type="ECO:0000313" key="8">
    <source>
        <dbReference type="EMBL" id="KPP65018.1"/>
    </source>
</evidence>
<dbReference type="GO" id="GO:0006869">
    <property type="term" value="P:lipid transport"/>
    <property type="evidence" value="ECO:0007669"/>
    <property type="project" value="UniProtKB-KW"/>
</dbReference>
<name>A0A0P7YF15_SCLFO</name>
<evidence type="ECO:0000256" key="5">
    <source>
        <dbReference type="ARBA" id="ARBA00022729"/>
    </source>
</evidence>
<evidence type="ECO:0000256" key="4">
    <source>
        <dbReference type="ARBA" id="ARBA00022525"/>
    </source>
</evidence>
<dbReference type="GO" id="GO:0010916">
    <property type="term" value="P:negative regulation of very-low-density lipoprotein particle clearance"/>
    <property type="evidence" value="ECO:0007669"/>
    <property type="project" value="TreeGrafter"/>
</dbReference>
<dbReference type="GO" id="GO:0004859">
    <property type="term" value="F:phospholipase inhibitor activity"/>
    <property type="evidence" value="ECO:0007669"/>
    <property type="project" value="TreeGrafter"/>
</dbReference>
<dbReference type="STRING" id="113540.ENSSFOP00015063164"/>
<keyword evidence="3" id="KW-0813">Transport</keyword>
<feature type="chain" id="PRO_5006146267" evidence="7">
    <location>
        <begin position="28"/>
        <end position="87"/>
    </location>
</feature>
<accession>A0A0P7YF15</accession>
<evidence type="ECO:0000256" key="3">
    <source>
        <dbReference type="ARBA" id="ARBA00022448"/>
    </source>
</evidence>
<keyword evidence="6" id="KW-0445">Lipid transport</keyword>
<dbReference type="GO" id="GO:0005504">
    <property type="term" value="F:fatty acid binding"/>
    <property type="evidence" value="ECO:0007669"/>
    <property type="project" value="TreeGrafter"/>
</dbReference>
<proteinExistence type="inferred from homology"/>
<protein>
    <submittedName>
        <fullName evidence="8">Apolipoprotein C-I-like</fullName>
    </submittedName>
</protein>